<sequence>MIRKRRQRSKQIEISSLIDILFILLIFLMVSVRFSESYTYSEFNLPKSEAQIVGDSKNEIKISISKLSEFFLNGRPIEKMDLINYIAAEVKVEESPTVILEVDSESKFGDFFEITNALKEKSIENVQIATRR</sequence>
<comment type="similarity">
    <text evidence="2 7">Belongs to the ExbD/TolR family.</text>
</comment>
<name>A0A4R9K8W2_9LEPT</name>
<evidence type="ECO:0000256" key="3">
    <source>
        <dbReference type="ARBA" id="ARBA00022475"/>
    </source>
</evidence>
<keyword evidence="6 8" id="KW-0472">Membrane</keyword>
<keyword evidence="3" id="KW-1003">Cell membrane</keyword>
<feature type="transmembrane region" description="Helical" evidence="8">
    <location>
        <begin position="12"/>
        <end position="34"/>
    </location>
</feature>
<dbReference type="Gene3D" id="3.30.420.270">
    <property type="match status" value="1"/>
</dbReference>
<dbReference type="GO" id="GO:0022857">
    <property type="term" value="F:transmembrane transporter activity"/>
    <property type="evidence" value="ECO:0007669"/>
    <property type="project" value="InterPro"/>
</dbReference>
<organism evidence="9 10">
    <name type="scientific">Leptospira ognonensis</name>
    <dbReference type="NCBI Taxonomy" id="2484945"/>
    <lineage>
        <taxon>Bacteria</taxon>
        <taxon>Pseudomonadati</taxon>
        <taxon>Spirochaetota</taxon>
        <taxon>Spirochaetia</taxon>
        <taxon>Leptospirales</taxon>
        <taxon>Leptospiraceae</taxon>
        <taxon>Leptospira</taxon>
    </lineage>
</organism>
<evidence type="ECO:0000256" key="8">
    <source>
        <dbReference type="SAM" id="Phobius"/>
    </source>
</evidence>
<evidence type="ECO:0000256" key="5">
    <source>
        <dbReference type="ARBA" id="ARBA00022989"/>
    </source>
</evidence>
<dbReference type="OrthoDB" id="330094at2"/>
<dbReference type="Pfam" id="PF02472">
    <property type="entry name" value="ExbD"/>
    <property type="match status" value="1"/>
</dbReference>
<dbReference type="PANTHER" id="PTHR30558">
    <property type="entry name" value="EXBD MEMBRANE COMPONENT OF PMF-DRIVEN MACROMOLECULE IMPORT SYSTEM"/>
    <property type="match status" value="1"/>
</dbReference>
<accession>A0A4R9K8W2</accession>
<comment type="subcellular location">
    <subcellularLocation>
        <location evidence="1">Cell membrane</location>
        <topology evidence="1">Single-pass membrane protein</topology>
    </subcellularLocation>
    <subcellularLocation>
        <location evidence="7">Cell membrane</location>
        <topology evidence="7">Single-pass type II membrane protein</topology>
    </subcellularLocation>
</comment>
<evidence type="ECO:0000256" key="4">
    <source>
        <dbReference type="ARBA" id="ARBA00022692"/>
    </source>
</evidence>
<dbReference type="GO" id="GO:0015031">
    <property type="term" value="P:protein transport"/>
    <property type="evidence" value="ECO:0007669"/>
    <property type="project" value="UniProtKB-KW"/>
</dbReference>
<keyword evidence="7" id="KW-0813">Transport</keyword>
<dbReference type="RefSeq" id="WP_135622710.1">
    <property type="nucleotide sequence ID" value="NZ_RQGD01000014.1"/>
</dbReference>
<evidence type="ECO:0008006" key="11">
    <source>
        <dbReference type="Google" id="ProtNLM"/>
    </source>
</evidence>
<proteinExistence type="inferred from homology"/>
<gene>
    <name evidence="9" type="ORF">EHQ58_04845</name>
</gene>
<reference evidence="9" key="1">
    <citation type="journal article" date="2019" name="PLoS Negl. Trop. Dis.">
        <title>Revisiting the worldwide diversity of Leptospira species in the environment.</title>
        <authorList>
            <person name="Vincent A.T."/>
            <person name="Schiettekatte O."/>
            <person name="Bourhy P."/>
            <person name="Veyrier F.J."/>
            <person name="Picardeau M."/>
        </authorList>
    </citation>
    <scope>NUCLEOTIDE SEQUENCE [LARGE SCALE GENOMIC DNA]</scope>
    <source>
        <strain evidence="9">201702476</strain>
    </source>
</reference>
<dbReference type="InterPro" id="IPR003400">
    <property type="entry name" value="ExbD"/>
</dbReference>
<evidence type="ECO:0000256" key="2">
    <source>
        <dbReference type="ARBA" id="ARBA00005811"/>
    </source>
</evidence>
<keyword evidence="10" id="KW-1185">Reference proteome</keyword>
<evidence type="ECO:0000256" key="1">
    <source>
        <dbReference type="ARBA" id="ARBA00004162"/>
    </source>
</evidence>
<dbReference type="GO" id="GO:0005886">
    <property type="term" value="C:plasma membrane"/>
    <property type="evidence" value="ECO:0007669"/>
    <property type="project" value="UniProtKB-SubCell"/>
</dbReference>
<protein>
    <recommendedName>
        <fullName evidence="11">Biopolymer transporter ExbD</fullName>
    </recommendedName>
</protein>
<keyword evidence="7" id="KW-0653">Protein transport</keyword>
<evidence type="ECO:0000313" key="9">
    <source>
        <dbReference type="EMBL" id="TGL61936.1"/>
    </source>
</evidence>
<evidence type="ECO:0000313" key="10">
    <source>
        <dbReference type="Proteomes" id="UP000297693"/>
    </source>
</evidence>
<evidence type="ECO:0000256" key="7">
    <source>
        <dbReference type="RuleBase" id="RU003879"/>
    </source>
</evidence>
<evidence type="ECO:0000256" key="6">
    <source>
        <dbReference type="ARBA" id="ARBA00023136"/>
    </source>
</evidence>
<dbReference type="AlphaFoldDB" id="A0A4R9K8W2"/>
<dbReference type="Proteomes" id="UP000297693">
    <property type="component" value="Unassembled WGS sequence"/>
</dbReference>
<keyword evidence="4 7" id="KW-0812">Transmembrane</keyword>
<comment type="caution">
    <text evidence="9">The sequence shown here is derived from an EMBL/GenBank/DDBJ whole genome shotgun (WGS) entry which is preliminary data.</text>
</comment>
<keyword evidence="5 8" id="KW-1133">Transmembrane helix</keyword>
<dbReference type="EMBL" id="RQGD01000014">
    <property type="protein sequence ID" value="TGL61936.1"/>
    <property type="molecule type" value="Genomic_DNA"/>
</dbReference>